<dbReference type="AlphaFoldDB" id="A0AAV4Y0R4"/>
<evidence type="ECO:0000256" key="1">
    <source>
        <dbReference type="SAM" id="MobiDB-lite"/>
    </source>
</evidence>
<accession>A0AAV4Y0R4</accession>
<comment type="caution">
    <text evidence="2">The sequence shown here is derived from an EMBL/GenBank/DDBJ whole genome shotgun (WGS) entry which is preliminary data.</text>
</comment>
<organism evidence="2 3">
    <name type="scientific">Caerostris extrusa</name>
    <name type="common">Bark spider</name>
    <name type="synonym">Caerostris bankana</name>
    <dbReference type="NCBI Taxonomy" id="172846"/>
    <lineage>
        <taxon>Eukaryota</taxon>
        <taxon>Metazoa</taxon>
        <taxon>Ecdysozoa</taxon>
        <taxon>Arthropoda</taxon>
        <taxon>Chelicerata</taxon>
        <taxon>Arachnida</taxon>
        <taxon>Araneae</taxon>
        <taxon>Araneomorphae</taxon>
        <taxon>Entelegynae</taxon>
        <taxon>Araneoidea</taxon>
        <taxon>Araneidae</taxon>
        <taxon>Caerostris</taxon>
    </lineage>
</organism>
<reference evidence="2 3" key="1">
    <citation type="submission" date="2021-06" db="EMBL/GenBank/DDBJ databases">
        <title>Caerostris extrusa draft genome.</title>
        <authorList>
            <person name="Kono N."/>
            <person name="Arakawa K."/>
        </authorList>
    </citation>
    <scope>NUCLEOTIDE SEQUENCE [LARGE SCALE GENOMIC DNA]</scope>
</reference>
<protein>
    <submittedName>
        <fullName evidence="2">Uncharacterized protein</fullName>
    </submittedName>
</protein>
<dbReference type="EMBL" id="BPLR01001107">
    <property type="protein sequence ID" value="GIZ00041.1"/>
    <property type="molecule type" value="Genomic_DNA"/>
</dbReference>
<name>A0AAV4Y0R4_CAEEX</name>
<feature type="region of interest" description="Disordered" evidence="1">
    <location>
        <begin position="1"/>
        <end position="20"/>
    </location>
</feature>
<gene>
    <name evidence="2" type="ORF">CEXT_692591</name>
</gene>
<evidence type="ECO:0000313" key="3">
    <source>
        <dbReference type="Proteomes" id="UP001054945"/>
    </source>
</evidence>
<feature type="region of interest" description="Disordered" evidence="1">
    <location>
        <begin position="45"/>
        <end position="64"/>
    </location>
</feature>
<dbReference type="Proteomes" id="UP001054945">
    <property type="component" value="Unassembled WGS sequence"/>
</dbReference>
<evidence type="ECO:0000313" key="2">
    <source>
        <dbReference type="EMBL" id="GIZ00041.1"/>
    </source>
</evidence>
<keyword evidence="3" id="KW-1185">Reference proteome</keyword>
<sequence length="91" mass="9989">MAASKSLHQRGTARAVTSIPGRRVSKTEKFIVAIWGKCTVTEHNQKSLSHERVPPTLGTTGLNNNTHQQLSKEGLGFHLLLMMTGLVCHNK</sequence>
<proteinExistence type="predicted"/>